<dbReference type="InterPro" id="IPR000917">
    <property type="entry name" value="Sulfatase_N"/>
</dbReference>
<dbReference type="Gene3D" id="3.30.1120.10">
    <property type="match status" value="1"/>
</dbReference>
<dbReference type="InterPro" id="IPR050738">
    <property type="entry name" value="Sulfatase"/>
</dbReference>
<evidence type="ECO:0000259" key="5">
    <source>
        <dbReference type="Pfam" id="PF00884"/>
    </source>
</evidence>
<feature type="domain" description="Sulfatase N-terminal" evidence="5">
    <location>
        <begin position="29"/>
        <end position="343"/>
    </location>
</feature>
<comment type="caution">
    <text evidence="6">The sequence shown here is derived from an EMBL/GenBank/DDBJ whole genome shotgun (WGS) entry which is preliminary data.</text>
</comment>
<keyword evidence="3 6" id="KW-0378">Hydrolase</keyword>
<dbReference type="InterPro" id="IPR024607">
    <property type="entry name" value="Sulfatase_CS"/>
</dbReference>
<proteinExistence type="inferred from homology"/>
<dbReference type="InterPro" id="IPR017850">
    <property type="entry name" value="Alkaline_phosphatase_core_sf"/>
</dbReference>
<dbReference type="SUPFAM" id="SSF53649">
    <property type="entry name" value="Alkaline phosphatase-like"/>
    <property type="match status" value="1"/>
</dbReference>
<dbReference type="EC" id="3.1.6.1" evidence="6"/>
<keyword evidence="7" id="KW-1185">Reference proteome</keyword>
<keyword evidence="4" id="KW-0106">Calcium</keyword>
<name>A0A5C6AH52_9BACT</name>
<keyword evidence="2" id="KW-0479">Metal-binding</keyword>
<dbReference type="Proteomes" id="UP000316213">
    <property type="component" value="Unassembled WGS sequence"/>
</dbReference>
<comment type="similarity">
    <text evidence="1">Belongs to the sulfatase family.</text>
</comment>
<dbReference type="Gene3D" id="3.40.720.10">
    <property type="entry name" value="Alkaline Phosphatase, subunit A"/>
    <property type="match status" value="1"/>
</dbReference>
<protein>
    <submittedName>
        <fullName evidence="6">Arylsulfatase</fullName>
        <ecNumber evidence="6">3.1.6.1</ecNumber>
    </submittedName>
</protein>
<dbReference type="PANTHER" id="PTHR42693">
    <property type="entry name" value="ARYLSULFATASE FAMILY MEMBER"/>
    <property type="match status" value="1"/>
</dbReference>
<accession>A0A5C6AH52</accession>
<evidence type="ECO:0000256" key="3">
    <source>
        <dbReference type="ARBA" id="ARBA00022801"/>
    </source>
</evidence>
<evidence type="ECO:0000313" key="7">
    <source>
        <dbReference type="Proteomes" id="UP000316213"/>
    </source>
</evidence>
<dbReference type="GO" id="GO:0046872">
    <property type="term" value="F:metal ion binding"/>
    <property type="evidence" value="ECO:0007669"/>
    <property type="project" value="UniProtKB-KW"/>
</dbReference>
<dbReference type="PANTHER" id="PTHR42693:SF53">
    <property type="entry name" value="ENDO-4-O-SULFATASE"/>
    <property type="match status" value="1"/>
</dbReference>
<organism evidence="6 7">
    <name type="scientific">Neorhodopirellula pilleata</name>
    <dbReference type="NCBI Taxonomy" id="2714738"/>
    <lineage>
        <taxon>Bacteria</taxon>
        <taxon>Pseudomonadati</taxon>
        <taxon>Planctomycetota</taxon>
        <taxon>Planctomycetia</taxon>
        <taxon>Pirellulales</taxon>
        <taxon>Pirellulaceae</taxon>
        <taxon>Neorhodopirellula</taxon>
    </lineage>
</organism>
<gene>
    <name evidence="6" type="primary">atsA_21</name>
    <name evidence="6" type="ORF">Pla100_19560</name>
</gene>
<dbReference type="GO" id="GO:0004065">
    <property type="term" value="F:arylsulfatase activity"/>
    <property type="evidence" value="ECO:0007669"/>
    <property type="project" value="UniProtKB-EC"/>
</dbReference>
<dbReference type="AlphaFoldDB" id="A0A5C6AH52"/>
<evidence type="ECO:0000256" key="4">
    <source>
        <dbReference type="ARBA" id="ARBA00022837"/>
    </source>
</evidence>
<evidence type="ECO:0000256" key="1">
    <source>
        <dbReference type="ARBA" id="ARBA00008779"/>
    </source>
</evidence>
<dbReference type="Pfam" id="PF00884">
    <property type="entry name" value="Sulfatase"/>
    <property type="match status" value="1"/>
</dbReference>
<sequence>MTILMTVCVVLVAQALTLDQLRADSAGRPNLVLILADDLGYGDVGFHGSTEVRTPNLDRLASEGLMMTQMRANCTVCSPTRAAILTGIYADRAGVPGVIRTKPENSWGYLKPGLPTLADRLGEAGYHTGIVGKWHLGLTAENHPCRRGFDHFHGFLGDMMDDYYTHRREGFNYMRLNETEIEPTGHATELFTQWAIDYMKEQSGAPEKPFFLYLAYNAPHFPIQPPEEWFQKVRNRDPELTEARAKNVAFVEHLDDQIGVLLKRMDELGLRDNTLLVFTSDNGGSLPHSQNNDPWRDGKQSHYDGGLKVPYVVRYPGKVKAGSQSDYQGLNFDSFATFLQYGGVRTPDDINAVGLKEHFEGGPAPDSDRELYFVRREGGAAYVGHAYHALIRGKWKLMQNDPFSPLQLFDLENDPQETTNVIDGNRQVAMSMKKALAGHIQIGGHTAWQGPRDE</sequence>
<evidence type="ECO:0000256" key="2">
    <source>
        <dbReference type="ARBA" id="ARBA00022723"/>
    </source>
</evidence>
<dbReference type="PROSITE" id="PS00149">
    <property type="entry name" value="SULFATASE_2"/>
    <property type="match status" value="1"/>
</dbReference>
<evidence type="ECO:0000313" key="6">
    <source>
        <dbReference type="EMBL" id="TWT98790.1"/>
    </source>
</evidence>
<reference evidence="6 7" key="1">
    <citation type="submission" date="2019-02" db="EMBL/GenBank/DDBJ databases">
        <title>Deep-cultivation of Planctomycetes and their phenomic and genomic characterization uncovers novel biology.</title>
        <authorList>
            <person name="Wiegand S."/>
            <person name="Jogler M."/>
            <person name="Boedeker C."/>
            <person name="Pinto D."/>
            <person name="Vollmers J."/>
            <person name="Rivas-Marin E."/>
            <person name="Kohn T."/>
            <person name="Peeters S.H."/>
            <person name="Heuer A."/>
            <person name="Rast P."/>
            <person name="Oberbeckmann S."/>
            <person name="Bunk B."/>
            <person name="Jeske O."/>
            <person name="Meyerdierks A."/>
            <person name="Storesund J.E."/>
            <person name="Kallscheuer N."/>
            <person name="Luecker S."/>
            <person name="Lage O.M."/>
            <person name="Pohl T."/>
            <person name="Merkel B.J."/>
            <person name="Hornburger P."/>
            <person name="Mueller R.-W."/>
            <person name="Bruemmer F."/>
            <person name="Labrenz M."/>
            <person name="Spormann A.M."/>
            <person name="Op Den Camp H."/>
            <person name="Overmann J."/>
            <person name="Amann R."/>
            <person name="Jetten M.S.M."/>
            <person name="Mascher T."/>
            <person name="Medema M.H."/>
            <person name="Devos D.P."/>
            <person name="Kaster A.-K."/>
            <person name="Ovreas L."/>
            <person name="Rohde M."/>
            <person name="Galperin M.Y."/>
            <person name="Jogler C."/>
        </authorList>
    </citation>
    <scope>NUCLEOTIDE SEQUENCE [LARGE SCALE GENOMIC DNA]</scope>
    <source>
        <strain evidence="6 7">Pla100</strain>
    </source>
</reference>
<dbReference type="EMBL" id="SJPM01000003">
    <property type="protein sequence ID" value="TWT98790.1"/>
    <property type="molecule type" value="Genomic_DNA"/>
</dbReference>